<proteinExistence type="inferred from homology"/>
<evidence type="ECO:0000256" key="2">
    <source>
        <dbReference type="ARBA" id="ARBA00022679"/>
    </source>
</evidence>
<comment type="caution">
    <text evidence="8">The sequence shown here is derived from an EMBL/GenBank/DDBJ whole genome shotgun (WGS) entry which is preliminary data.</text>
</comment>
<keyword evidence="6" id="KW-0423">Lactose metabolism</keyword>
<dbReference type="FunFam" id="3.40.1190.20:FF:000001">
    <property type="entry name" value="Phosphofructokinase"/>
    <property type="match status" value="1"/>
</dbReference>
<dbReference type="GO" id="GO:2001059">
    <property type="term" value="P:D-tagatose 6-phosphate catabolic process"/>
    <property type="evidence" value="ECO:0007669"/>
    <property type="project" value="UniProtKB-UniPathway"/>
</dbReference>
<protein>
    <recommendedName>
        <fullName evidence="6">Tagatose-6-phosphate kinase</fullName>
        <ecNumber evidence="6">2.7.1.144</ecNumber>
    </recommendedName>
</protein>
<comment type="catalytic activity">
    <reaction evidence="6">
        <text>D-tagatofuranose 6-phosphate + ATP = D-tagatofuranose 1,6-bisphosphate + ADP + H(+)</text>
        <dbReference type="Rhea" id="RHEA:12420"/>
        <dbReference type="ChEBI" id="CHEBI:15378"/>
        <dbReference type="ChEBI" id="CHEBI:30616"/>
        <dbReference type="ChEBI" id="CHEBI:58694"/>
        <dbReference type="ChEBI" id="CHEBI:58695"/>
        <dbReference type="ChEBI" id="CHEBI:456216"/>
        <dbReference type="EC" id="2.7.1.144"/>
    </reaction>
</comment>
<dbReference type="GO" id="GO:0009024">
    <property type="term" value="F:tagatose-6-phosphate kinase activity"/>
    <property type="evidence" value="ECO:0007669"/>
    <property type="project" value="UniProtKB-EC"/>
</dbReference>
<dbReference type="InterPro" id="IPR011611">
    <property type="entry name" value="PfkB_dom"/>
</dbReference>
<dbReference type="InterPro" id="IPR022463">
    <property type="entry name" value="1-PFruKinase"/>
</dbReference>
<dbReference type="GO" id="GO:0044281">
    <property type="term" value="P:small molecule metabolic process"/>
    <property type="evidence" value="ECO:0007669"/>
    <property type="project" value="UniProtKB-ARBA"/>
</dbReference>
<keyword evidence="5 6" id="KW-0067">ATP-binding</keyword>
<evidence type="ECO:0000256" key="1">
    <source>
        <dbReference type="ARBA" id="ARBA00005380"/>
    </source>
</evidence>
<gene>
    <name evidence="8" type="ORF">HNQ41_002428</name>
</gene>
<dbReference type="EMBL" id="JACHHB010000011">
    <property type="protein sequence ID" value="MBB5174234.1"/>
    <property type="molecule type" value="Genomic_DNA"/>
</dbReference>
<sequence length="309" mass="33411">MIYTVTLNPAVDYVVNLDSLQVGEVNRARSDEKYPGGKGINVSRVLKRLNINSVATGFAGGFTGKYISDALAEEKINTDFVRVEGDTRINMKVQSQRETEINGPSPAITDTDQTLLLNKLNDLEAGDVLVLAGSVPKTLPPSIYRDIVNGLESKGILVYIDTSGDALKESLLASPHFIKPNHHELGELYDVEIKNEEDVYYYGQKLQEESSIQHVLISMGGQGAILLSDNEILRAKAPSGQPIHTVGSGDSMVAGFLTGMSNTDSLQKAFIKAVAAGSATAFSQGLCQAEDVQNLEKQIQVNVRRKSSL</sequence>
<dbReference type="InterPro" id="IPR017583">
    <property type="entry name" value="Tagatose/fructose_Pkinase"/>
</dbReference>
<dbReference type="AlphaFoldDB" id="A0A840QS97"/>
<dbReference type="PANTHER" id="PTHR46566:SF1">
    <property type="entry name" value="1-PHOSPHOFRUCTOKINASE"/>
    <property type="match status" value="1"/>
</dbReference>
<evidence type="ECO:0000259" key="7">
    <source>
        <dbReference type="Pfam" id="PF00294"/>
    </source>
</evidence>
<comment type="similarity">
    <text evidence="1">Belongs to the carbohydrate kinase pfkB family.</text>
</comment>
<reference evidence="8 9" key="1">
    <citation type="submission" date="2020-08" db="EMBL/GenBank/DDBJ databases">
        <title>Genomic Encyclopedia of Type Strains, Phase IV (KMG-IV): sequencing the most valuable type-strain genomes for metagenomic binning, comparative biology and taxonomic classification.</title>
        <authorList>
            <person name="Goeker M."/>
        </authorList>
    </citation>
    <scope>NUCLEOTIDE SEQUENCE [LARGE SCALE GENOMIC DNA]</scope>
    <source>
        <strain evidence="8 9">DSM 24696</strain>
    </source>
</reference>
<dbReference type="Gene3D" id="3.40.1190.20">
    <property type="match status" value="1"/>
</dbReference>
<dbReference type="GO" id="GO:0016052">
    <property type="term" value="P:carbohydrate catabolic process"/>
    <property type="evidence" value="ECO:0007669"/>
    <property type="project" value="UniProtKB-ARBA"/>
</dbReference>
<comment type="similarity">
    <text evidence="6">Belongs to the carbohydrate kinase PfkB family. LacC subfamily.</text>
</comment>
<dbReference type="PRINTS" id="PR00990">
    <property type="entry name" value="RIBOKINASE"/>
</dbReference>
<dbReference type="RefSeq" id="WP_184664667.1">
    <property type="nucleotide sequence ID" value="NZ_JACHHB010000011.1"/>
</dbReference>
<keyword evidence="4 8" id="KW-0418">Kinase</keyword>
<dbReference type="NCBIfam" id="TIGR03168">
    <property type="entry name" value="1-PFK"/>
    <property type="match status" value="1"/>
</dbReference>
<name>A0A840QS97_9BACI</name>
<evidence type="ECO:0000313" key="8">
    <source>
        <dbReference type="EMBL" id="MBB5174234.1"/>
    </source>
</evidence>
<keyword evidence="3 6" id="KW-0547">Nucleotide-binding</keyword>
<dbReference type="NCBIfam" id="TIGR03828">
    <property type="entry name" value="pfkB"/>
    <property type="match status" value="1"/>
</dbReference>
<evidence type="ECO:0000256" key="6">
    <source>
        <dbReference type="PIRNR" id="PIRNR000535"/>
    </source>
</evidence>
<evidence type="ECO:0000313" key="9">
    <source>
        <dbReference type="Proteomes" id="UP000551878"/>
    </source>
</evidence>
<evidence type="ECO:0000256" key="3">
    <source>
        <dbReference type="ARBA" id="ARBA00022741"/>
    </source>
</evidence>
<dbReference type="GO" id="GO:0008662">
    <property type="term" value="F:1-phosphofructokinase activity"/>
    <property type="evidence" value="ECO:0007669"/>
    <property type="project" value="InterPro"/>
</dbReference>
<dbReference type="Proteomes" id="UP000551878">
    <property type="component" value="Unassembled WGS sequence"/>
</dbReference>
<dbReference type="CDD" id="cd01164">
    <property type="entry name" value="FruK_PfkB_like"/>
    <property type="match status" value="1"/>
</dbReference>
<dbReference type="Pfam" id="PF00294">
    <property type="entry name" value="PfkB"/>
    <property type="match status" value="1"/>
</dbReference>
<keyword evidence="2 6" id="KW-0808">Transferase</keyword>
<dbReference type="GO" id="GO:0005524">
    <property type="term" value="F:ATP binding"/>
    <property type="evidence" value="ECO:0007669"/>
    <property type="project" value="UniProtKB-KW"/>
</dbReference>
<dbReference type="PANTHER" id="PTHR46566">
    <property type="entry name" value="1-PHOSPHOFRUCTOKINASE-RELATED"/>
    <property type="match status" value="1"/>
</dbReference>
<dbReference type="GO" id="GO:0005988">
    <property type="term" value="P:lactose metabolic process"/>
    <property type="evidence" value="ECO:0007669"/>
    <property type="project" value="UniProtKB-KW"/>
</dbReference>
<evidence type="ECO:0000256" key="5">
    <source>
        <dbReference type="ARBA" id="ARBA00022840"/>
    </source>
</evidence>
<comment type="pathway">
    <text evidence="6">Carbohydrate metabolism; D-tagatose 6-phosphate degradation; D-glyceraldehyde 3-phosphate and glycerone phosphate from D-tagatose 6-phosphate: step 1/2.</text>
</comment>
<evidence type="ECO:0000256" key="4">
    <source>
        <dbReference type="ARBA" id="ARBA00022777"/>
    </source>
</evidence>
<organism evidence="8 9">
    <name type="scientific">Texcoconibacillus texcoconensis</name>
    <dbReference type="NCBI Taxonomy" id="1095777"/>
    <lineage>
        <taxon>Bacteria</taxon>
        <taxon>Bacillati</taxon>
        <taxon>Bacillota</taxon>
        <taxon>Bacilli</taxon>
        <taxon>Bacillales</taxon>
        <taxon>Bacillaceae</taxon>
        <taxon>Texcoconibacillus</taxon>
    </lineage>
</organism>
<accession>A0A840QS97</accession>
<dbReference type="InterPro" id="IPR002139">
    <property type="entry name" value="Ribo/fructo_kinase"/>
</dbReference>
<dbReference type="GO" id="GO:0005829">
    <property type="term" value="C:cytosol"/>
    <property type="evidence" value="ECO:0007669"/>
    <property type="project" value="TreeGrafter"/>
</dbReference>
<dbReference type="SUPFAM" id="SSF53613">
    <property type="entry name" value="Ribokinase-like"/>
    <property type="match status" value="1"/>
</dbReference>
<dbReference type="UniPathway" id="UPA00704">
    <property type="reaction ID" value="UER00715"/>
</dbReference>
<dbReference type="EC" id="2.7.1.144" evidence="6"/>
<dbReference type="InterPro" id="IPR029056">
    <property type="entry name" value="Ribokinase-like"/>
</dbReference>
<dbReference type="PIRSF" id="PIRSF000535">
    <property type="entry name" value="1PFK/6PFK/LacC"/>
    <property type="match status" value="1"/>
</dbReference>
<keyword evidence="9" id="KW-1185">Reference proteome</keyword>
<feature type="domain" description="Carbohydrate kinase PfkB" evidence="7">
    <location>
        <begin position="6"/>
        <end position="287"/>
    </location>
</feature>